<dbReference type="EMBL" id="UYSG01011142">
    <property type="protein sequence ID" value="VDL61097.1"/>
    <property type="molecule type" value="Genomic_DNA"/>
</dbReference>
<sequence length="107" mass="12450">MEQTNLSKPDKDPEDYIKNVGEFRYEPSAERFVDTLKRTYKKRKERELWKKHYGFPTGIQINLASCDRREIPGRGVNESKVENGARSDATEENPAGREKGEKKRICC</sequence>
<evidence type="ECO:0000313" key="2">
    <source>
        <dbReference type="EMBL" id="VDL61097.1"/>
    </source>
</evidence>
<name>A0A0R3STN5_HYMDI</name>
<evidence type="ECO:0000313" key="3">
    <source>
        <dbReference type="Proteomes" id="UP000274504"/>
    </source>
</evidence>
<proteinExistence type="predicted"/>
<evidence type="ECO:0000256" key="1">
    <source>
        <dbReference type="SAM" id="MobiDB-lite"/>
    </source>
</evidence>
<feature type="region of interest" description="Disordered" evidence="1">
    <location>
        <begin position="74"/>
        <end position="107"/>
    </location>
</feature>
<protein>
    <submittedName>
        <fullName evidence="4">Protein kinase domain-containing protein</fullName>
    </submittedName>
</protein>
<reference evidence="2 3" key="2">
    <citation type="submission" date="2018-11" db="EMBL/GenBank/DDBJ databases">
        <authorList>
            <consortium name="Pathogen Informatics"/>
        </authorList>
    </citation>
    <scope>NUCLEOTIDE SEQUENCE [LARGE SCALE GENOMIC DNA]</scope>
</reference>
<dbReference type="WBParaSite" id="HDID_0000878101-mRNA-1">
    <property type="protein sequence ID" value="HDID_0000878101-mRNA-1"/>
    <property type="gene ID" value="HDID_0000878101"/>
</dbReference>
<organism evidence="4">
    <name type="scientific">Hymenolepis diminuta</name>
    <name type="common">Rat tapeworm</name>
    <dbReference type="NCBI Taxonomy" id="6216"/>
    <lineage>
        <taxon>Eukaryota</taxon>
        <taxon>Metazoa</taxon>
        <taxon>Spiralia</taxon>
        <taxon>Lophotrochozoa</taxon>
        <taxon>Platyhelminthes</taxon>
        <taxon>Cestoda</taxon>
        <taxon>Eucestoda</taxon>
        <taxon>Cyclophyllidea</taxon>
        <taxon>Hymenolepididae</taxon>
        <taxon>Hymenolepis</taxon>
    </lineage>
</organism>
<reference evidence="4" key="1">
    <citation type="submission" date="2017-02" db="UniProtKB">
        <authorList>
            <consortium name="WormBaseParasite"/>
        </authorList>
    </citation>
    <scope>IDENTIFICATION</scope>
</reference>
<dbReference type="Proteomes" id="UP000274504">
    <property type="component" value="Unassembled WGS sequence"/>
</dbReference>
<dbReference type="AlphaFoldDB" id="A0A0R3STN5"/>
<accession>A0A0R3STN5</accession>
<gene>
    <name evidence="2" type="ORF">HDID_LOCUS8779</name>
</gene>
<evidence type="ECO:0000313" key="4">
    <source>
        <dbReference type="WBParaSite" id="HDID_0000878101-mRNA-1"/>
    </source>
</evidence>